<feature type="compositionally biased region" description="Polar residues" evidence="1">
    <location>
        <begin position="1"/>
        <end position="11"/>
    </location>
</feature>
<sequence length="442" mass="49920">MGDQSQSNRSNPRIESRRQGSIKKKSEFEFCKVCNLNHNQGLRHKYFPSHKKSLSTFLSRFRNKFSDISFFLKNPTILRPEHASRNRFWCVFCDTDVDELTSSFACANAINHLASVNHLKNLKQFSWKYGGSMDQLEAFIVSDADVAKWEKKCVTLQKEPVLLSEERRKEVSGTTSDIHNQFNHGNIDKFDITYSHSLESHPSNSVLPLQYHTNEYQVSNSGISEASNACVLPYYSTSSLPSETCSGANSFHSKDFSGSCHALSCSGRQWSSDGYSGTEEVPKDGTMLSRFEGLPDPSAITLGYSENVGSNVPSEAPPPWLTDGLYIHYEGISGDLVPLLNKSGKSQKLNPKRVGAAWAERRKIELEMEKRGEIVRKDYDANWLPNFGGVWQSGTRKESRKEFEREKQKLFKVEVEPEIPTKIQPCVSKRMKMDDNGGHMCG</sequence>
<dbReference type="PANTHER" id="PTHR31198:SF1">
    <property type="entry name" value="CENTROSOMAL AT-AC SPLICING FACTOR"/>
    <property type="match status" value="1"/>
</dbReference>
<evidence type="ECO:0000313" key="2">
    <source>
        <dbReference type="EMBL" id="KAK4256946.1"/>
    </source>
</evidence>
<dbReference type="AlphaFoldDB" id="A0AAE1MEE1"/>
<dbReference type="Pfam" id="PF14968">
    <property type="entry name" value="CCDC84"/>
    <property type="match status" value="1"/>
</dbReference>
<organism evidence="2 3">
    <name type="scientific">Acacia crassicarpa</name>
    <name type="common">northern wattle</name>
    <dbReference type="NCBI Taxonomy" id="499986"/>
    <lineage>
        <taxon>Eukaryota</taxon>
        <taxon>Viridiplantae</taxon>
        <taxon>Streptophyta</taxon>
        <taxon>Embryophyta</taxon>
        <taxon>Tracheophyta</taxon>
        <taxon>Spermatophyta</taxon>
        <taxon>Magnoliopsida</taxon>
        <taxon>eudicotyledons</taxon>
        <taxon>Gunneridae</taxon>
        <taxon>Pentapetalae</taxon>
        <taxon>rosids</taxon>
        <taxon>fabids</taxon>
        <taxon>Fabales</taxon>
        <taxon>Fabaceae</taxon>
        <taxon>Caesalpinioideae</taxon>
        <taxon>mimosoid clade</taxon>
        <taxon>Acacieae</taxon>
        <taxon>Acacia</taxon>
    </lineage>
</organism>
<protein>
    <recommendedName>
        <fullName evidence="4">TITAN-like protein</fullName>
    </recommendedName>
</protein>
<evidence type="ECO:0000256" key="1">
    <source>
        <dbReference type="SAM" id="MobiDB-lite"/>
    </source>
</evidence>
<name>A0AAE1MEE1_9FABA</name>
<evidence type="ECO:0000313" key="3">
    <source>
        <dbReference type="Proteomes" id="UP001293593"/>
    </source>
</evidence>
<evidence type="ECO:0008006" key="4">
    <source>
        <dbReference type="Google" id="ProtNLM"/>
    </source>
</evidence>
<accession>A0AAE1MEE1</accession>
<dbReference type="Proteomes" id="UP001293593">
    <property type="component" value="Unassembled WGS sequence"/>
</dbReference>
<dbReference type="PANTHER" id="PTHR31198">
    <property type="entry name" value="COILED-COIL DOMAIN-CONTAINING PROTEIN 84"/>
    <property type="match status" value="1"/>
</dbReference>
<feature type="region of interest" description="Disordered" evidence="1">
    <location>
        <begin position="1"/>
        <end position="21"/>
    </location>
</feature>
<keyword evidence="3" id="KW-1185">Reference proteome</keyword>
<comment type="caution">
    <text evidence="2">The sequence shown here is derived from an EMBL/GenBank/DDBJ whole genome shotgun (WGS) entry which is preliminary data.</text>
</comment>
<feature type="compositionally biased region" description="Basic and acidic residues" evidence="1">
    <location>
        <begin position="12"/>
        <end position="21"/>
    </location>
</feature>
<dbReference type="InterPro" id="IPR028015">
    <property type="entry name" value="CCDC84-like"/>
</dbReference>
<reference evidence="2" key="1">
    <citation type="submission" date="2023-10" db="EMBL/GenBank/DDBJ databases">
        <title>Chromosome-level genome of the transformable northern wattle, Acacia crassicarpa.</title>
        <authorList>
            <person name="Massaro I."/>
            <person name="Sinha N.R."/>
            <person name="Poethig S."/>
            <person name="Leichty A.R."/>
        </authorList>
    </citation>
    <scope>NUCLEOTIDE SEQUENCE</scope>
    <source>
        <strain evidence="2">Acra3RX</strain>
        <tissue evidence="2">Leaf</tissue>
    </source>
</reference>
<proteinExistence type="predicted"/>
<dbReference type="EMBL" id="JAWXYG010000012">
    <property type="protein sequence ID" value="KAK4256946.1"/>
    <property type="molecule type" value="Genomic_DNA"/>
</dbReference>
<gene>
    <name evidence="2" type="ORF">QN277_006602</name>
</gene>